<dbReference type="EMBL" id="PJNW01000002">
    <property type="protein sequence ID" value="PKR90862.1"/>
    <property type="molecule type" value="Genomic_DNA"/>
</dbReference>
<dbReference type="OrthoDB" id="7779280at2"/>
<evidence type="ECO:0000313" key="3">
    <source>
        <dbReference type="EMBL" id="PKR90862.1"/>
    </source>
</evidence>
<evidence type="ECO:0000313" key="4">
    <source>
        <dbReference type="Proteomes" id="UP000233491"/>
    </source>
</evidence>
<dbReference type="GO" id="GO:0016788">
    <property type="term" value="F:hydrolase activity, acting on ester bonds"/>
    <property type="evidence" value="ECO:0007669"/>
    <property type="project" value="UniProtKB-ARBA"/>
</dbReference>
<dbReference type="InterPro" id="IPR036514">
    <property type="entry name" value="SGNH_hydro_sf"/>
</dbReference>
<dbReference type="SUPFAM" id="SSF52266">
    <property type="entry name" value="SGNH hydrolase"/>
    <property type="match status" value="1"/>
</dbReference>
<feature type="domain" description="Sialate O-acetylesterase" evidence="2">
    <location>
        <begin position="597"/>
        <end position="688"/>
    </location>
</feature>
<proteinExistence type="predicted"/>
<dbReference type="InterPro" id="IPR005181">
    <property type="entry name" value="SASA"/>
</dbReference>
<comment type="caution">
    <text evidence="3">The sequence shown here is derived from an EMBL/GenBank/DDBJ whole genome shotgun (WGS) entry which is preliminary data.</text>
</comment>
<dbReference type="Pfam" id="PF03629">
    <property type="entry name" value="SASA"/>
    <property type="match status" value="1"/>
</dbReference>
<gene>
    <name evidence="3" type="ORF">CXZ10_05800</name>
</gene>
<keyword evidence="4" id="KW-1185">Reference proteome</keyword>
<dbReference type="AlphaFoldDB" id="A0A1I4Q8M7"/>
<evidence type="ECO:0000259" key="2">
    <source>
        <dbReference type="Pfam" id="PF03629"/>
    </source>
</evidence>
<dbReference type="RefSeq" id="WP_101288125.1">
    <property type="nucleotide sequence ID" value="NZ_FOUQ01000001.1"/>
</dbReference>
<reference evidence="3 4" key="1">
    <citation type="submission" date="2017-12" db="EMBL/GenBank/DDBJ databases">
        <title>Anaerobic carbon monoxide metabolism by Pleomorphomonas carboxyditropha sp. nov., a new mesophilic hydrogenogenic carboxidotroph.</title>
        <authorList>
            <person name="Esquivel-Elizondo S."/>
            <person name="Krajmalnik-Brown R."/>
        </authorList>
    </citation>
    <scope>NUCLEOTIDE SEQUENCE [LARGE SCALE GENOMIC DNA]</scope>
    <source>
        <strain evidence="3 4">R5-392</strain>
    </source>
</reference>
<organism evidence="3 4">
    <name type="scientific">Pleomorphomonas diazotrophica</name>
    <dbReference type="NCBI Taxonomy" id="1166257"/>
    <lineage>
        <taxon>Bacteria</taxon>
        <taxon>Pseudomonadati</taxon>
        <taxon>Pseudomonadota</taxon>
        <taxon>Alphaproteobacteria</taxon>
        <taxon>Hyphomicrobiales</taxon>
        <taxon>Pleomorphomonadaceae</taxon>
        <taxon>Pleomorphomonas</taxon>
    </lineage>
</organism>
<sequence length="910" mass="94948">MADGGVQSSNLPLATTVDSILGNAGGTTSRQRVTDLAAQLVASDPMRLATMVGNLYDTEADLPATTAQVTPWVYADPDPDKIGIYKVSGGQWVWALPLPYSIIPASIGDGDTVNVRQLVTALPVVDGTAIIIPVVGTNTASPVVVHINGGVAITLKTNSGSDIDEGGLPGNGRLMAIREGAILRLNNDVVATAVLAATETARDLAKDFANAPEDQQVQPGLYSAKHWATKAAAADAGSGAAAARVASETAAAISIAAKSGSEAARDITQMVAANAQAVARTLPHWTDLLNLTSTVDGQGAEVIDADTGTHLQATSTGYDGASVPNAGKYSLNLTWGRWVWIGPTGLAGKADVRAPIQELRKLELFGSTALRAFTGSLSSIIPFIVDAVGKAIFYIDPATGEMKGRFDVEEEINRWLRANVGGVAEGLRQYSGAGPIYPLAADAVGRALIYFNSSTQKIHIPDLYGAGSSSSGASRVQTREALAAAQQLPTPSPSIWFGFLSYGQSLSIGAQGKPAISVTQPFSNLTFGAGPKTTLTGNGFGGQNQSAMDTSKPLVEDDLSPDALTTRGETVCSGTVNGAVELAVLENGINPSDLIFFASACGKGSESINSLVKTAAPDTAEVPTATANYYTNFIDHVTRAKAIATAAGKTYVVAAISWMQGESDSSSMTKTTYKALLDQLINDMQNDVVAITGQATKPHVIVYQQGAGITTGPTRGPVLAMWELSRERPDVWMGTPLYFLEPASDSAHLVNTSYHYVGRAEARVLKSIVVDKLKPRQVKVLGASLSGSVIRLRMDVPTPPHVIDETTLGAVLDRGFKVVSDAGTATIADISASGTDLLLTLSGTAPTTNIKLRYGLDYGPASHPSGKLFSNASGGNLRDSTPDVFTKGGVTRELPFFWPSFEISVFPVEA</sequence>
<name>A0A1I4Q8M7_9HYPH</name>
<dbReference type="Gene3D" id="3.40.50.1110">
    <property type="entry name" value="SGNH hydrolase"/>
    <property type="match status" value="1"/>
</dbReference>
<dbReference type="Proteomes" id="UP000233491">
    <property type="component" value="Unassembled WGS sequence"/>
</dbReference>
<keyword evidence="1" id="KW-0378">Hydrolase</keyword>
<accession>A0A1I4Q8M7</accession>
<protein>
    <recommendedName>
        <fullName evidence="2">Sialate O-acetylesterase domain-containing protein</fullName>
    </recommendedName>
</protein>
<evidence type="ECO:0000256" key="1">
    <source>
        <dbReference type="ARBA" id="ARBA00022801"/>
    </source>
</evidence>